<evidence type="ECO:0000256" key="9">
    <source>
        <dbReference type="ARBA" id="ARBA00023015"/>
    </source>
</evidence>
<keyword evidence="9" id="KW-0805">Transcription regulation</keyword>
<evidence type="ECO:0000256" key="12">
    <source>
        <dbReference type="ARBA" id="ARBA00049086"/>
    </source>
</evidence>
<dbReference type="GO" id="GO:0035241">
    <property type="term" value="F:protein-arginine omega-N monomethyltransferase activity"/>
    <property type="evidence" value="ECO:0007669"/>
    <property type="project" value="UniProtKB-ARBA"/>
</dbReference>
<evidence type="ECO:0000256" key="15">
    <source>
        <dbReference type="SAM" id="MobiDB-lite"/>
    </source>
</evidence>
<organism evidence="17 18">
    <name type="scientific">Chlorella sorokiniana</name>
    <name type="common">Freshwater green alga</name>
    <dbReference type="NCBI Taxonomy" id="3076"/>
    <lineage>
        <taxon>Eukaryota</taxon>
        <taxon>Viridiplantae</taxon>
        <taxon>Chlorophyta</taxon>
        <taxon>core chlorophytes</taxon>
        <taxon>Trebouxiophyceae</taxon>
        <taxon>Chlorellales</taxon>
        <taxon>Chlorellaceae</taxon>
        <taxon>Chlorella clade</taxon>
        <taxon>Chlorella</taxon>
    </lineage>
</organism>
<dbReference type="PANTHER" id="PTHR11006:SF10">
    <property type="entry name" value="HISTONE-ARGININE METHYLTRANSFERASE CARMER-RELATED"/>
    <property type="match status" value="1"/>
</dbReference>
<evidence type="ECO:0000259" key="16">
    <source>
        <dbReference type="PROSITE" id="PS50110"/>
    </source>
</evidence>
<dbReference type="Pfam" id="PF06325">
    <property type="entry name" value="PrmA"/>
    <property type="match status" value="1"/>
</dbReference>
<dbReference type="Pfam" id="PF00072">
    <property type="entry name" value="Response_reg"/>
    <property type="match status" value="1"/>
</dbReference>
<dbReference type="InterPro" id="IPR001789">
    <property type="entry name" value="Sig_transdc_resp-reg_receiver"/>
</dbReference>
<evidence type="ECO:0000256" key="3">
    <source>
        <dbReference type="ARBA" id="ARBA00011925"/>
    </source>
</evidence>
<keyword evidence="5 14" id="KW-0489">Methyltransferase</keyword>
<dbReference type="GO" id="GO:0035242">
    <property type="term" value="F:protein-arginine omega-N asymmetric methyltransferase activity"/>
    <property type="evidence" value="ECO:0007669"/>
    <property type="project" value="UniProtKB-EC"/>
</dbReference>
<gene>
    <name evidence="17" type="ORF">C2E21_6295</name>
</gene>
<dbReference type="InterPro" id="IPR055135">
    <property type="entry name" value="PRMT_dom"/>
</dbReference>
<evidence type="ECO:0000256" key="14">
    <source>
        <dbReference type="PROSITE-ProRule" id="PRU01015"/>
    </source>
</evidence>
<evidence type="ECO:0000256" key="2">
    <source>
        <dbReference type="ARBA" id="ARBA00004496"/>
    </source>
</evidence>
<feature type="compositionally biased region" description="Basic and acidic residues" evidence="15">
    <location>
        <begin position="129"/>
        <end position="143"/>
    </location>
</feature>
<dbReference type="InterPro" id="IPR025799">
    <property type="entry name" value="Arg_MeTrfase"/>
</dbReference>
<dbReference type="InterPro" id="IPR011006">
    <property type="entry name" value="CheY-like_superfamily"/>
</dbReference>
<comment type="catalytic activity">
    <reaction evidence="12">
        <text>L-arginyl-[protein] + 2 S-adenosyl-L-methionine = N(omega),N(omega)-dimethyl-L-arginyl-[protein] + 2 S-adenosyl-L-homocysteine + 2 H(+)</text>
        <dbReference type="Rhea" id="RHEA:48096"/>
        <dbReference type="Rhea" id="RHEA-COMP:10532"/>
        <dbReference type="Rhea" id="RHEA-COMP:11991"/>
        <dbReference type="ChEBI" id="CHEBI:15378"/>
        <dbReference type="ChEBI" id="CHEBI:29965"/>
        <dbReference type="ChEBI" id="CHEBI:57856"/>
        <dbReference type="ChEBI" id="CHEBI:59789"/>
        <dbReference type="ChEBI" id="CHEBI:61897"/>
        <dbReference type="EC" id="2.1.1.319"/>
    </reaction>
</comment>
<dbReference type="GO" id="GO:0032259">
    <property type="term" value="P:methylation"/>
    <property type="evidence" value="ECO:0007669"/>
    <property type="project" value="UniProtKB-KW"/>
</dbReference>
<dbReference type="InterPro" id="IPR029063">
    <property type="entry name" value="SAM-dependent_MTases_sf"/>
</dbReference>
<dbReference type="PROSITE" id="PS51678">
    <property type="entry name" value="SAM_MT_PRMT"/>
    <property type="match status" value="1"/>
</dbReference>
<dbReference type="SUPFAM" id="SSF52172">
    <property type="entry name" value="CheY-like"/>
    <property type="match status" value="1"/>
</dbReference>
<accession>A0A2P6TLT5</accession>
<evidence type="ECO:0000313" key="17">
    <source>
        <dbReference type="EMBL" id="PRW45257.1"/>
    </source>
</evidence>
<dbReference type="GO" id="GO:0000160">
    <property type="term" value="P:phosphorelay signal transduction system"/>
    <property type="evidence" value="ECO:0007669"/>
    <property type="project" value="InterPro"/>
</dbReference>
<evidence type="ECO:0000313" key="18">
    <source>
        <dbReference type="Proteomes" id="UP000239899"/>
    </source>
</evidence>
<keyword evidence="18" id="KW-1185">Reference proteome</keyword>
<dbReference type="FunFam" id="3.40.50.150:FF:000052">
    <property type="entry name" value="Probable histone-arginine methyltransferase CARM1"/>
    <property type="match status" value="1"/>
</dbReference>
<evidence type="ECO:0000256" key="5">
    <source>
        <dbReference type="ARBA" id="ARBA00022603"/>
    </source>
</evidence>
<evidence type="ECO:0000256" key="7">
    <source>
        <dbReference type="ARBA" id="ARBA00022691"/>
    </source>
</evidence>
<dbReference type="SMART" id="SM00448">
    <property type="entry name" value="REC"/>
    <property type="match status" value="1"/>
</dbReference>
<dbReference type="OrthoDB" id="7848332at2759"/>
<feature type="region of interest" description="Disordered" evidence="15">
    <location>
        <begin position="647"/>
        <end position="683"/>
    </location>
</feature>
<dbReference type="AlphaFoldDB" id="A0A2P6TLT5"/>
<feature type="region of interest" description="Disordered" evidence="15">
    <location>
        <begin position="837"/>
        <end position="911"/>
    </location>
</feature>
<comment type="subcellular location">
    <subcellularLocation>
        <location evidence="2">Cytoplasm</location>
    </subcellularLocation>
    <subcellularLocation>
        <location evidence="1">Nucleus</location>
    </subcellularLocation>
</comment>
<protein>
    <recommendedName>
        <fullName evidence="3">type I protein arginine methyltransferase</fullName>
        <ecNumber evidence="3">2.1.1.319</ecNumber>
    </recommendedName>
</protein>
<dbReference type="Gene3D" id="3.40.50.2300">
    <property type="match status" value="1"/>
</dbReference>
<dbReference type="Pfam" id="PF22528">
    <property type="entry name" value="PRMT_C"/>
    <property type="match status" value="1"/>
</dbReference>
<dbReference type="GO" id="GO:0005737">
    <property type="term" value="C:cytoplasm"/>
    <property type="evidence" value="ECO:0007669"/>
    <property type="project" value="UniProtKB-SubCell"/>
</dbReference>
<dbReference type="PANTHER" id="PTHR11006">
    <property type="entry name" value="PROTEIN ARGININE N-METHYLTRANSFERASE"/>
    <property type="match status" value="1"/>
</dbReference>
<dbReference type="SUPFAM" id="SSF53335">
    <property type="entry name" value="S-adenosyl-L-methionine-dependent methyltransferases"/>
    <property type="match status" value="1"/>
</dbReference>
<dbReference type="STRING" id="3076.A0A2P6TLT5"/>
<dbReference type="GO" id="GO:0005634">
    <property type="term" value="C:nucleus"/>
    <property type="evidence" value="ECO:0007669"/>
    <property type="project" value="UniProtKB-SubCell"/>
</dbReference>
<dbReference type="Gene3D" id="2.70.160.11">
    <property type="entry name" value="Hnrnp arginine n-methyltransferase1"/>
    <property type="match status" value="1"/>
</dbReference>
<proteinExistence type="predicted"/>
<feature type="compositionally biased region" description="Low complexity" evidence="15">
    <location>
        <begin position="841"/>
        <end position="854"/>
    </location>
</feature>
<dbReference type="CDD" id="cd02440">
    <property type="entry name" value="AdoMet_MTases"/>
    <property type="match status" value="1"/>
</dbReference>
<feature type="modified residue" description="4-aspartylphosphate" evidence="13">
    <location>
        <position position="757"/>
    </location>
</feature>
<evidence type="ECO:0000256" key="1">
    <source>
        <dbReference type="ARBA" id="ARBA00004123"/>
    </source>
</evidence>
<dbReference type="Proteomes" id="UP000239899">
    <property type="component" value="Unassembled WGS sequence"/>
</dbReference>
<dbReference type="CDD" id="cd17546">
    <property type="entry name" value="REC_hyHK_CKI1_RcsC-like"/>
    <property type="match status" value="1"/>
</dbReference>
<keyword evidence="4" id="KW-0963">Cytoplasm</keyword>
<feature type="compositionally biased region" description="Low complexity" evidence="15">
    <location>
        <begin position="871"/>
        <end position="896"/>
    </location>
</feature>
<keyword evidence="7 14" id="KW-0949">S-adenosyl-L-methionine</keyword>
<keyword evidence="10" id="KW-0804">Transcription</keyword>
<dbReference type="EMBL" id="LHPG02000012">
    <property type="protein sequence ID" value="PRW45257.1"/>
    <property type="molecule type" value="Genomic_DNA"/>
</dbReference>
<dbReference type="EC" id="2.1.1.319" evidence="3"/>
<reference evidence="17 18" key="1">
    <citation type="journal article" date="2018" name="Plant J.">
        <title>Genome sequences of Chlorella sorokiniana UTEX 1602 and Micractinium conductrix SAG 241.80: implications to maltose excretion by a green alga.</title>
        <authorList>
            <person name="Arriola M.B."/>
            <person name="Velmurugan N."/>
            <person name="Zhang Y."/>
            <person name="Plunkett M.H."/>
            <person name="Hondzo H."/>
            <person name="Barney B.M."/>
        </authorList>
    </citation>
    <scope>NUCLEOTIDE SEQUENCE [LARGE SCALE GENOMIC DNA]</scope>
    <source>
        <strain evidence="18">UTEX 1602</strain>
    </source>
</reference>
<feature type="domain" description="Response regulatory" evidence="16">
    <location>
        <begin position="703"/>
        <end position="830"/>
    </location>
</feature>
<keyword evidence="13" id="KW-0597">Phosphoprotein</keyword>
<dbReference type="PROSITE" id="PS50110">
    <property type="entry name" value="RESPONSE_REGULATORY"/>
    <property type="match status" value="1"/>
</dbReference>
<dbReference type="GO" id="GO:0070611">
    <property type="term" value="F:histone H3R2 methyltransferase activity"/>
    <property type="evidence" value="ECO:0007669"/>
    <property type="project" value="TreeGrafter"/>
</dbReference>
<evidence type="ECO:0000256" key="4">
    <source>
        <dbReference type="ARBA" id="ARBA00022490"/>
    </source>
</evidence>
<keyword evidence="8" id="KW-0156">Chromatin regulator</keyword>
<feature type="compositionally biased region" description="Low complexity" evidence="15">
    <location>
        <begin position="660"/>
        <end position="674"/>
    </location>
</feature>
<sequence>MGSDGGGTLRAALSALVDEPGAAALTTAEQAVAVRLQQQPSGAPVLELLDEQGATLQRLPLADVEAWRAGSNVLMVRAPAAKATFVLRALQPADAAALQRLHDDIARGSGAGADGAVRRQDAQQPAAGEQRERQNGDSHFDQKTEKGSADLYFHYYGCLMHQQNMLQDYIRTGTYFAAITENPADFEGKAVMDVGCGSGILSLFAAQAGARVVYAVEASNMAHYARQLAAANPGIGDRIKVLHGKVEEVEVPEKVDVLVSEPMGTLLVNERMIESYLYARDKFLKPGGKMFPRLGRVHVCAFSDEALMSEVATKSTFFQQPDFYGVDLTSLHAPATAGYFGQVVVDQIPPNVLVSNCVSKTFDFLTITEQELYEIVIPLSLQVAVPCTVHGIASWFDVLFDGSQTQRWLSTAPGLPVTHWFQLRCLMEQPVVVTQPGATVSGELRLVAHARQSYDVHVTLRAPPLNPGGPPQESTGKFDLKEPYYRQQMQWMMQMAAAAPTDAGAAPAVAVESPAVEAAAAAMGGAEPASGTAGAAFERPEPLMPYEAQHQGPGEEPLPPECETFYETEEFERMESVWRRVYCIDDRVLEDTLSLRGLVRRMRELTDELEGLSSQGYVLDLDAMDGDIITLVNPALEREQWRQRRERRRAAMAAERRAAEAQTAASRPAAAADAMETEEALQAAPQTEAALQPLYEPPLAAMSVLVVDDVPLNRAVLRATFSAAGAASVAEAADGAQAYELFRTCGGSATFPLILMDLSMPVCDGWTAASYIRSLERACGWPPCRIVACSSEDLSPGSPALARCWDVGMDAAVGKAVSRGLAFELLQQYSSPPSAFEAPACRSSRNSEESSSCSLADLRRQPSGAPSDGTAMSCATAANAAPDRSMSAPAPRTRPSSAPPSPRSSLDGESGCLSDNLRLSLASSFFRSASS</sequence>
<comment type="caution">
    <text evidence="17">The sequence shown here is derived from an EMBL/GenBank/DDBJ whole genome shotgun (WGS) entry which is preliminary data.</text>
</comment>
<feature type="region of interest" description="Disordered" evidence="15">
    <location>
        <begin position="109"/>
        <end position="143"/>
    </location>
</feature>
<evidence type="ECO:0000256" key="11">
    <source>
        <dbReference type="ARBA" id="ARBA00023242"/>
    </source>
</evidence>
<name>A0A2P6TLT5_CHLSO</name>
<dbReference type="Gene3D" id="3.40.50.150">
    <property type="entry name" value="Vaccinia Virus protein VP39"/>
    <property type="match status" value="1"/>
</dbReference>
<evidence type="ECO:0000256" key="13">
    <source>
        <dbReference type="PROSITE-ProRule" id="PRU00169"/>
    </source>
</evidence>
<evidence type="ECO:0000256" key="6">
    <source>
        <dbReference type="ARBA" id="ARBA00022679"/>
    </source>
</evidence>
<keyword evidence="6 14" id="KW-0808">Transferase</keyword>
<evidence type="ECO:0000256" key="10">
    <source>
        <dbReference type="ARBA" id="ARBA00023163"/>
    </source>
</evidence>
<keyword evidence="11" id="KW-0539">Nucleus</keyword>
<evidence type="ECO:0000256" key="8">
    <source>
        <dbReference type="ARBA" id="ARBA00022853"/>
    </source>
</evidence>